<dbReference type="PANTHER" id="PTHR12910">
    <property type="entry name" value="NADH-UBIQUINONE OXIDOREDUCTASE SUBUNIT B17.2"/>
    <property type="match status" value="1"/>
</dbReference>
<dbReference type="Proteomes" id="UP000295131">
    <property type="component" value="Unassembled WGS sequence"/>
</dbReference>
<keyword evidence="3" id="KW-1185">Reference proteome</keyword>
<dbReference type="EMBL" id="SMSI01000001">
    <property type="protein sequence ID" value="TDH39154.1"/>
    <property type="molecule type" value="Genomic_DNA"/>
</dbReference>
<comment type="caution">
    <text evidence="2">The sequence shown here is derived from an EMBL/GenBank/DDBJ whole genome shotgun (WGS) entry which is preliminary data.</text>
</comment>
<dbReference type="NCBIfam" id="NF006040">
    <property type="entry name" value="PRK08183.1"/>
    <property type="match status" value="1"/>
</dbReference>
<dbReference type="Pfam" id="PF05071">
    <property type="entry name" value="NDUFA12"/>
    <property type="match status" value="1"/>
</dbReference>
<dbReference type="AlphaFoldDB" id="A0A4R5PPV6"/>
<evidence type="ECO:0000313" key="3">
    <source>
        <dbReference type="Proteomes" id="UP000295131"/>
    </source>
</evidence>
<accession>A0A4R5PPV6</accession>
<dbReference type="OrthoDB" id="9795340at2"/>
<reference evidence="2 3" key="1">
    <citation type="journal article" date="2013" name="Int. J. Syst. Evol. Microbiol.">
        <title>Hoeflea suaedae sp. nov., an endophytic bacterium isolated from the root of the halophyte Suaeda maritima.</title>
        <authorList>
            <person name="Chung E.J."/>
            <person name="Park J.A."/>
            <person name="Pramanik P."/>
            <person name="Bibi F."/>
            <person name="Jeon C.O."/>
            <person name="Chung Y.R."/>
        </authorList>
    </citation>
    <scope>NUCLEOTIDE SEQUENCE [LARGE SCALE GENOMIC DNA]</scope>
    <source>
        <strain evidence="2 3">YC6898</strain>
    </source>
</reference>
<proteinExistence type="predicted"/>
<name>A0A4R5PPV6_9HYPH</name>
<keyword evidence="2" id="KW-0830">Ubiquinone</keyword>
<dbReference type="PANTHER" id="PTHR12910:SF2">
    <property type="entry name" value="NADH DEHYDROGENASE [UBIQUINONE] 1 ALPHA SUBCOMPLEX SUBUNIT 12"/>
    <property type="match status" value="1"/>
</dbReference>
<evidence type="ECO:0000313" key="2">
    <source>
        <dbReference type="EMBL" id="TDH39154.1"/>
    </source>
</evidence>
<dbReference type="InterPro" id="IPR007763">
    <property type="entry name" value="NDUFA12"/>
</dbReference>
<protein>
    <submittedName>
        <fullName evidence="2">NADH:ubiquinone oxidoreductase subunit NDUFA12</fullName>
    </submittedName>
</protein>
<sequence length="132" mass="15655">MKFFFQQLLTWWNGTTPGTRFYLWRFYKRVGEDEFGNVYFEGQKDSEGRTRRWVRYAGYSDPTTIPPGWHGWMHHRVSVPPANENYDAREWEKPHQKNLTGSPLAYRPKGSILKSGHRPRVTGDYDAWTPKS</sequence>
<feature type="region of interest" description="Disordered" evidence="1">
    <location>
        <begin position="94"/>
        <end position="132"/>
    </location>
</feature>
<gene>
    <name evidence="2" type="ORF">E2A64_08780</name>
</gene>
<organism evidence="2 3">
    <name type="scientific">Pseudohoeflea suaedae</name>
    <dbReference type="NCBI Taxonomy" id="877384"/>
    <lineage>
        <taxon>Bacteria</taxon>
        <taxon>Pseudomonadati</taxon>
        <taxon>Pseudomonadota</taxon>
        <taxon>Alphaproteobacteria</taxon>
        <taxon>Hyphomicrobiales</taxon>
        <taxon>Rhizobiaceae</taxon>
        <taxon>Pseudohoeflea</taxon>
    </lineage>
</organism>
<dbReference type="GO" id="GO:0006979">
    <property type="term" value="P:response to oxidative stress"/>
    <property type="evidence" value="ECO:0007669"/>
    <property type="project" value="TreeGrafter"/>
</dbReference>
<evidence type="ECO:0000256" key="1">
    <source>
        <dbReference type="SAM" id="MobiDB-lite"/>
    </source>
</evidence>
<dbReference type="GO" id="GO:0045271">
    <property type="term" value="C:respiratory chain complex I"/>
    <property type="evidence" value="ECO:0007669"/>
    <property type="project" value="InterPro"/>
</dbReference>
<dbReference type="RefSeq" id="WP_133283985.1">
    <property type="nucleotide sequence ID" value="NZ_SMSI01000001.1"/>
</dbReference>